<dbReference type="InterPro" id="IPR046946">
    <property type="entry name" value="TCAM1/2"/>
</dbReference>
<dbReference type="STRING" id="8078.ENSFHEP00000016515"/>
<dbReference type="InterPro" id="IPR035897">
    <property type="entry name" value="Toll_tir_struct_dom_sf"/>
</dbReference>
<keyword evidence="5" id="KW-0391">Immunity</keyword>
<dbReference type="GeneTree" id="ENSGT00940000163706"/>
<dbReference type="Gene3D" id="1.25.40.780">
    <property type="match status" value="1"/>
</dbReference>
<keyword evidence="2" id="KW-0963">Cytoplasm</keyword>
<evidence type="ECO:0000256" key="2">
    <source>
        <dbReference type="ARBA" id="ARBA00022490"/>
    </source>
</evidence>
<dbReference type="GO" id="GO:0006954">
    <property type="term" value="P:inflammatory response"/>
    <property type="evidence" value="ECO:0007669"/>
    <property type="project" value="UniProtKB-KW"/>
</dbReference>
<dbReference type="PROSITE" id="PS50104">
    <property type="entry name" value="TIR"/>
    <property type="match status" value="1"/>
</dbReference>
<name>A0A3Q2TJP9_FUNHE</name>
<evidence type="ECO:0000256" key="6">
    <source>
        <dbReference type="ARBA" id="ARBA00023198"/>
    </source>
</evidence>
<dbReference type="GO" id="GO:0045087">
    <property type="term" value="P:innate immune response"/>
    <property type="evidence" value="ECO:0007669"/>
    <property type="project" value="UniProtKB-KW"/>
</dbReference>
<evidence type="ECO:0000256" key="5">
    <source>
        <dbReference type="ARBA" id="ARBA00022859"/>
    </source>
</evidence>
<dbReference type="CTD" id="148022"/>
<feature type="region of interest" description="Disordered" evidence="7">
    <location>
        <begin position="285"/>
        <end position="351"/>
    </location>
</feature>
<evidence type="ECO:0000256" key="4">
    <source>
        <dbReference type="ARBA" id="ARBA00022588"/>
    </source>
</evidence>
<dbReference type="Gene3D" id="3.40.50.10140">
    <property type="entry name" value="Toll/interleukin-1 receptor homology (TIR) domain"/>
    <property type="match status" value="1"/>
</dbReference>
<evidence type="ECO:0000256" key="1">
    <source>
        <dbReference type="ARBA" id="ARBA00004496"/>
    </source>
</evidence>
<keyword evidence="3" id="KW-0597">Phosphoprotein</keyword>
<dbReference type="SUPFAM" id="SSF52200">
    <property type="entry name" value="Toll/Interleukin receptor TIR domain"/>
    <property type="match status" value="1"/>
</dbReference>
<dbReference type="PANTHER" id="PTHR47230">
    <property type="entry name" value="TIR DOMAIN-CONTAINING ADAPTER MOLECULE 1"/>
    <property type="match status" value="1"/>
</dbReference>
<dbReference type="GO" id="GO:0032481">
    <property type="term" value="P:positive regulation of type I interferon production"/>
    <property type="evidence" value="ECO:0007669"/>
    <property type="project" value="TreeGrafter"/>
</dbReference>
<evidence type="ECO:0000256" key="3">
    <source>
        <dbReference type="ARBA" id="ARBA00022553"/>
    </source>
</evidence>
<keyword evidence="6" id="KW-0395">Inflammatory response</keyword>
<feature type="compositionally biased region" description="Polar residues" evidence="7">
    <location>
        <begin position="295"/>
        <end position="304"/>
    </location>
</feature>
<dbReference type="Proteomes" id="UP000265000">
    <property type="component" value="Unplaced"/>
</dbReference>
<accession>A0A3Q2TJP9</accession>
<evidence type="ECO:0000256" key="7">
    <source>
        <dbReference type="SAM" id="MobiDB-lite"/>
    </source>
</evidence>
<keyword evidence="10" id="KW-1185">Reference proteome</keyword>
<dbReference type="GO" id="GO:0005768">
    <property type="term" value="C:endosome"/>
    <property type="evidence" value="ECO:0007669"/>
    <property type="project" value="TreeGrafter"/>
</dbReference>
<dbReference type="InterPro" id="IPR000157">
    <property type="entry name" value="TIR_dom"/>
</dbReference>
<dbReference type="GO" id="GO:0043123">
    <property type="term" value="P:positive regulation of canonical NF-kappaB signal transduction"/>
    <property type="evidence" value="ECO:0007669"/>
    <property type="project" value="TreeGrafter"/>
</dbReference>
<feature type="domain" description="TIR" evidence="8">
    <location>
        <begin position="353"/>
        <end position="485"/>
    </location>
</feature>
<evidence type="ECO:0000313" key="10">
    <source>
        <dbReference type="Proteomes" id="UP000265000"/>
    </source>
</evidence>
<dbReference type="GeneID" id="105922998"/>
<evidence type="ECO:0000259" key="8">
    <source>
        <dbReference type="PROSITE" id="PS50104"/>
    </source>
</evidence>
<reference evidence="9" key="1">
    <citation type="submission" date="2025-08" db="UniProtKB">
        <authorList>
            <consortium name="Ensembl"/>
        </authorList>
    </citation>
    <scope>IDENTIFICATION</scope>
</reference>
<evidence type="ECO:0000313" key="9">
    <source>
        <dbReference type="Ensembl" id="ENSFHEP00000016515.1"/>
    </source>
</evidence>
<protein>
    <submittedName>
        <fullName evidence="9">TIR domain-containing adapter molecule 1-like</fullName>
    </submittedName>
</protein>
<dbReference type="GO" id="GO:0035666">
    <property type="term" value="P:TRIF-dependent toll-like receptor signaling pathway"/>
    <property type="evidence" value="ECO:0007669"/>
    <property type="project" value="InterPro"/>
</dbReference>
<reference evidence="9" key="2">
    <citation type="submission" date="2025-09" db="UniProtKB">
        <authorList>
            <consortium name="Ensembl"/>
        </authorList>
    </citation>
    <scope>IDENTIFICATION</scope>
</reference>
<dbReference type="Pfam" id="PF17798">
    <property type="entry name" value="TRIF-NTD"/>
    <property type="match status" value="1"/>
</dbReference>
<comment type="subcellular location">
    <subcellularLocation>
        <location evidence="1">Cytoplasm</location>
    </subcellularLocation>
</comment>
<dbReference type="AlphaFoldDB" id="A0A3Q2TJP9"/>
<dbReference type="GO" id="GO:0035591">
    <property type="term" value="F:signaling adaptor activity"/>
    <property type="evidence" value="ECO:0007669"/>
    <property type="project" value="TreeGrafter"/>
</dbReference>
<proteinExistence type="predicted"/>
<organism evidence="9 10">
    <name type="scientific">Fundulus heteroclitus</name>
    <name type="common">Killifish</name>
    <name type="synonym">Mummichog</name>
    <dbReference type="NCBI Taxonomy" id="8078"/>
    <lineage>
        <taxon>Eukaryota</taxon>
        <taxon>Metazoa</taxon>
        <taxon>Chordata</taxon>
        <taxon>Craniata</taxon>
        <taxon>Vertebrata</taxon>
        <taxon>Euteleostomi</taxon>
        <taxon>Actinopterygii</taxon>
        <taxon>Neopterygii</taxon>
        <taxon>Teleostei</taxon>
        <taxon>Neoteleostei</taxon>
        <taxon>Acanthomorphata</taxon>
        <taxon>Ovalentaria</taxon>
        <taxon>Atherinomorphae</taxon>
        <taxon>Cyprinodontiformes</taxon>
        <taxon>Fundulidae</taxon>
        <taxon>Fundulus</taxon>
    </lineage>
</organism>
<dbReference type="Ensembl" id="ENSFHET00000024936.1">
    <property type="protein sequence ID" value="ENSFHEP00000016515.1"/>
    <property type="gene ID" value="ENSFHEG00000018215.1"/>
</dbReference>
<sequence length="580" mass="63575">MNHTELENQGTGLRAVFDILVKAPSERLLSLTIQLGQSPEDTIIHALCLVVLQREADALRKLQMLEDNPLANHLAEKWHSGGRSVDEFAAHCGKFQAKTGESLSSLARVFKVLSEQRLCNPLLRDLAYQRALSSGILKTSYCGYQGYDQFREEAKAVCGPQFADCMGTSFDLKSESSLDPARTMDGGSATLKLAVSRDESANVHSLPSLLLESTSEPSYPTHLEISLPPTVSFKGDGAAAGTSGNPTLSPAIHLISGSEKENAPAQLQSTEPQLRSAGASLFGAERDIKTDEASTKSGFQSNEGATKPNAPNAETKSPLPSATHIILPSIPGLKSPHESKGAEEEEEEEEEEMFYAFVILHAPEDSDVADIMREKLEAVIGTTGATFSDDFAVPGKSTLKCVEDAVNNSAFTFLLLTRNFNSRMVEMKTNMALINSINNEHKFNTVIPLLPLDNRMPTQSIPVALQTLVPLEERRNFEKKLQKVFNRAKIDKQRRIWTEEQSLRRLKRLRLRENERLKLHMEQHLVLGGSMPPGEDGGDPRSWWPAQSNIHIENANYVMIGNDSTMTVGVGGSADKDGLS</sequence>
<dbReference type="InterPro" id="IPR040886">
    <property type="entry name" value="TRIF_N"/>
</dbReference>
<feature type="compositionally biased region" description="Basic and acidic residues" evidence="7">
    <location>
        <begin position="285"/>
        <end position="294"/>
    </location>
</feature>
<dbReference type="OrthoDB" id="62956at2759"/>
<dbReference type="PANTHER" id="PTHR47230:SF1">
    <property type="entry name" value="TIR DOMAIN-CONTAINING ADAPTER MOLECULE 1"/>
    <property type="match status" value="1"/>
</dbReference>
<keyword evidence="4" id="KW-0399">Innate immunity</keyword>